<dbReference type="InterPro" id="IPR037914">
    <property type="entry name" value="SpoVT-AbrB_sf"/>
</dbReference>
<accession>A0A6J4VAW4</accession>
<proteinExistence type="predicted"/>
<gene>
    <name evidence="1" type="ORF">AVDCRST_MAG88-2424</name>
</gene>
<name>A0A6J4VAW4_9BACT</name>
<reference evidence="1" key="1">
    <citation type="submission" date="2020-02" db="EMBL/GenBank/DDBJ databases">
        <authorList>
            <person name="Meier V. D."/>
        </authorList>
    </citation>
    <scope>NUCLEOTIDE SEQUENCE</scope>
    <source>
        <strain evidence="1">AVDCRST_MAG88</strain>
    </source>
</reference>
<dbReference type="EMBL" id="CADCWM010000607">
    <property type="protein sequence ID" value="CAA9571949.1"/>
    <property type="molecule type" value="Genomic_DNA"/>
</dbReference>
<evidence type="ECO:0000313" key="1">
    <source>
        <dbReference type="EMBL" id="CAA9571949.1"/>
    </source>
</evidence>
<dbReference type="SUPFAM" id="SSF89447">
    <property type="entry name" value="AbrB/MazE/MraZ-like"/>
    <property type="match status" value="1"/>
</dbReference>
<sequence length="93" mass="10236">MANKVGPKGQVVIEKGIRDRLNVKPGWLAVQMLVEDHVEIYFLPPEHNESLAGSLAKYTDITVAPGEEWDRAREYAWAEAVAEEWGGSADTGA</sequence>
<protein>
    <recommendedName>
        <fullName evidence="2">SpoVT-AbrB domain-containing protein</fullName>
    </recommendedName>
</protein>
<dbReference type="AlphaFoldDB" id="A0A6J4VAW4"/>
<organism evidence="1">
    <name type="scientific">uncultured Thermomicrobiales bacterium</name>
    <dbReference type="NCBI Taxonomy" id="1645740"/>
    <lineage>
        <taxon>Bacteria</taxon>
        <taxon>Pseudomonadati</taxon>
        <taxon>Thermomicrobiota</taxon>
        <taxon>Thermomicrobia</taxon>
        <taxon>Thermomicrobiales</taxon>
        <taxon>environmental samples</taxon>
    </lineage>
</organism>
<evidence type="ECO:0008006" key="2">
    <source>
        <dbReference type="Google" id="ProtNLM"/>
    </source>
</evidence>